<dbReference type="Pfam" id="PF16113">
    <property type="entry name" value="ECH_2"/>
    <property type="match status" value="1"/>
</dbReference>
<sequence>MSLYGARWRHAGTRQCSTAFMTLSRMSPTSLKITHQQLEAGAALSLREVLVMEYRLSQACMRGHDFYEGVRAVLVDKDQSPRWSPPTLEEVTQQSVDQCFSSLGEKDLTF</sequence>
<keyword evidence="5 7" id="KW-0378">Hydrolase</keyword>
<dbReference type="PANTHER" id="PTHR43176">
    <property type="entry name" value="3-HYDROXYISOBUTYRYL-COA HYDROLASE-RELATED"/>
    <property type="match status" value="1"/>
</dbReference>
<feature type="domain" description="Enoyl-CoA hydratase/isomerase" evidence="8">
    <location>
        <begin position="13"/>
        <end position="100"/>
    </location>
</feature>
<dbReference type="EMBL" id="SRLO01001323">
    <property type="protein sequence ID" value="TNN38941.1"/>
    <property type="molecule type" value="Genomic_DNA"/>
</dbReference>
<proteinExistence type="inferred from homology"/>
<evidence type="ECO:0000256" key="4">
    <source>
        <dbReference type="ARBA" id="ARBA00022456"/>
    </source>
</evidence>
<evidence type="ECO:0000256" key="3">
    <source>
        <dbReference type="ARBA" id="ARBA00005254"/>
    </source>
</evidence>
<dbReference type="InterPro" id="IPR029045">
    <property type="entry name" value="ClpP/crotonase-like_dom_sf"/>
</dbReference>
<comment type="caution">
    <text evidence="9">The sequence shown here is derived from an EMBL/GenBank/DDBJ whole genome shotgun (WGS) entry which is preliminary data.</text>
</comment>
<comment type="catalytic activity">
    <reaction evidence="1 7">
        <text>3-hydroxy-2-methylpropanoyl-CoA + H2O = 3-hydroxy-2-methylpropanoate + CoA + H(+)</text>
        <dbReference type="Rhea" id="RHEA:20888"/>
        <dbReference type="ChEBI" id="CHEBI:11805"/>
        <dbReference type="ChEBI" id="CHEBI:15377"/>
        <dbReference type="ChEBI" id="CHEBI:15378"/>
        <dbReference type="ChEBI" id="CHEBI:57287"/>
        <dbReference type="ChEBI" id="CHEBI:57340"/>
        <dbReference type="EC" id="3.1.2.4"/>
    </reaction>
</comment>
<evidence type="ECO:0000313" key="10">
    <source>
        <dbReference type="Proteomes" id="UP000314294"/>
    </source>
</evidence>
<dbReference type="GO" id="GO:0003860">
    <property type="term" value="F:3-hydroxyisobutyryl-CoA hydrolase activity"/>
    <property type="evidence" value="ECO:0007669"/>
    <property type="project" value="UniProtKB-UniRule"/>
</dbReference>
<keyword evidence="10" id="KW-1185">Reference proteome</keyword>
<evidence type="ECO:0000256" key="5">
    <source>
        <dbReference type="ARBA" id="ARBA00022801"/>
    </source>
</evidence>
<dbReference type="Gene3D" id="3.90.226.10">
    <property type="entry name" value="2-enoyl-CoA Hydratase, Chain A, domain 1"/>
    <property type="match status" value="1"/>
</dbReference>
<name>A0A4Z2FD87_9TELE</name>
<dbReference type="PANTHER" id="PTHR43176:SF3">
    <property type="entry name" value="3-HYDROXYISOBUTYRYL-COA HYDROLASE, MITOCHONDRIAL"/>
    <property type="match status" value="1"/>
</dbReference>
<dbReference type="SUPFAM" id="SSF52096">
    <property type="entry name" value="ClpP/crotonase"/>
    <property type="match status" value="1"/>
</dbReference>
<comment type="similarity">
    <text evidence="3 7">Belongs to the enoyl-CoA hydratase/isomerase family.</text>
</comment>
<keyword evidence="4" id="KW-0101">Branched-chain amino acid catabolism</keyword>
<dbReference type="Proteomes" id="UP000314294">
    <property type="component" value="Unassembled WGS sequence"/>
</dbReference>
<reference evidence="9 10" key="1">
    <citation type="submission" date="2019-03" db="EMBL/GenBank/DDBJ databases">
        <title>First draft genome of Liparis tanakae, snailfish: a comprehensive survey of snailfish specific genes.</title>
        <authorList>
            <person name="Kim W."/>
            <person name="Song I."/>
            <person name="Jeong J.-H."/>
            <person name="Kim D."/>
            <person name="Kim S."/>
            <person name="Ryu S."/>
            <person name="Song J.Y."/>
            <person name="Lee S.K."/>
        </authorList>
    </citation>
    <scope>NUCLEOTIDE SEQUENCE [LARGE SCALE GENOMIC DNA]</scope>
    <source>
        <tissue evidence="9">Muscle</tissue>
    </source>
</reference>
<protein>
    <recommendedName>
        <fullName evidence="7">3-hydroxyisobutyryl-CoA hydrolase</fullName>
        <shortName evidence="7">HIB-CoA hydrolase</shortName>
        <shortName evidence="7">HIBYL-CoA-H</shortName>
        <ecNumber evidence="7">3.1.2.4</ecNumber>
    </recommendedName>
    <alternativeName>
        <fullName evidence="7">3-hydroxyisobutyryl-coenzyme A hydrolase</fullName>
    </alternativeName>
</protein>
<dbReference type="InterPro" id="IPR045004">
    <property type="entry name" value="ECH_dom"/>
</dbReference>
<evidence type="ECO:0000256" key="6">
    <source>
        <dbReference type="ARBA" id="ARBA00024871"/>
    </source>
</evidence>
<evidence type="ECO:0000256" key="2">
    <source>
        <dbReference type="ARBA" id="ARBA00005109"/>
    </source>
</evidence>
<comment type="pathway">
    <text evidence="2 7">Amino-acid degradation; L-valine degradation.</text>
</comment>
<evidence type="ECO:0000256" key="1">
    <source>
        <dbReference type="ARBA" id="ARBA00001709"/>
    </source>
</evidence>
<comment type="function">
    <text evidence="6">Hydrolyzes 3-hydroxyisobutyryl-CoA (HIBYL-CoA), a saline catabolite. Has high activity toward isobutyryl-CoA. Could be an isobutyryl-CoA dehydrogenase that functions in valine catabolism. Also hydrolyzes 3-hydroxypropanoyl-CoA.</text>
</comment>
<organism evidence="9 10">
    <name type="scientific">Liparis tanakae</name>
    <name type="common">Tanaka's snailfish</name>
    <dbReference type="NCBI Taxonomy" id="230148"/>
    <lineage>
        <taxon>Eukaryota</taxon>
        <taxon>Metazoa</taxon>
        <taxon>Chordata</taxon>
        <taxon>Craniata</taxon>
        <taxon>Vertebrata</taxon>
        <taxon>Euteleostomi</taxon>
        <taxon>Actinopterygii</taxon>
        <taxon>Neopterygii</taxon>
        <taxon>Teleostei</taxon>
        <taxon>Neoteleostei</taxon>
        <taxon>Acanthomorphata</taxon>
        <taxon>Eupercaria</taxon>
        <taxon>Perciformes</taxon>
        <taxon>Cottioidei</taxon>
        <taxon>Cottales</taxon>
        <taxon>Liparidae</taxon>
        <taxon>Liparis</taxon>
    </lineage>
</organism>
<accession>A0A4Z2FD87</accession>
<dbReference type="GO" id="GO:0006574">
    <property type="term" value="P:L-valine catabolic process"/>
    <property type="evidence" value="ECO:0007669"/>
    <property type="project" value="UniProtKB-UniRule"/>
</dbReference>
<gene>
    <name evidence="9" type="primary">hibch_0</name>
    <name evidence="9" type="ORF">EYF80_050901</name>
</gene>
<keyword evidence="7" id="KW-0496">Mitochondrion</keyword>
<dbReference type="OrthoDB" id="1737613at2759"/>
<dbReference type="UniPathway" id="UPA00362"/>
<evidence type="ECO:0000256" key="7">
    <source>
        <dbReference type="RuleBase" id="RU369070"/>
    </source>
</evidence>
<dbReference type="EC" id="3.1.2.4" evidence="7"/>
<evidence type="ECO:0000313" key="9">
    <source>
        <dbReference type="EMBL" id="TNN38941.1"/>
    </source>
</evidence>
<dbReference type="InterPro" id="IPR032259">
    <property type="entry name" value="HIBYL-CoA-H"/>
</dbReference>
<dbReference type="AlphaFoldDB" id="A0A4Z2FD87"/>
<comment type="subcellular location">
    <subcellularLocation>
        <location evidence="7">Mitochondrion</location>
    </subcellularLocation>
</comment>
<dbReference type="GO" id="GO:0005739">
    <property type="term" value="C:mitochondrion"/>
    <property type="evidence" value="ECO:0007669"/>
    <property type="project" value="UniProtKB-SubCell"/>
</dbReference>
<evidence type="ECO:0000259" key="8">
    <source>
        <dbReference type="Pfam" id="PF16113"/>
    </source>
</evidence>